<protein>
    <submittedName>
        <fullName evidence="1">Uncharacterized protein</fullName>
    </submittedName>
</protein>
<keyword evidence="2" id="KW-1185">Reference proteome</keyword>
<name>A0A7M1RSS2_9CAUD</name>
<dbReference type="RefSeq" id="YP_010112423.1">
    <property type="nucleotide sequence ID" value="NC_055891.1"/>
</dbReference>
<dbReference type="GeneID" id="65130895"/>
<evidence type="ECO:0000313" key="2">
    <source>
        <dbReference type="Proteomes" id="UP000593985"/>
    </source>
</evidence>
<dbReference type="EMBL" id="MT774398">
    <property type="protein sequence ID" value="QOR56971.1"/>
    <property type="molecule type" value="Genomic_DNA"/>
</dbReference>
<dbReference type="KEGG" id="vg:65130895"/>
<proteinExistence type="predicted"/>
<sequence length="1473" mass="171286">MTCLRTELPEIKALLKEYTDILGSYDAAYYVLSENNGYGLELDDLGQDSKLYLDLLSHFNNDSKMAIREKSKIFLSNFRNVYKDLTAEPTMQQVLEYQTQDSLSEEAKSFFDTDKDLRERVDQAYNDLETGLKQTESNYDSKDKAELDAILKDINTKILKGLQARLRVNTNPDPELRTKIKKESEWLIANISEGLKSDLDNINEFLANLRFELRPTFEYLVNVRRKGLNIDDTKLNDLDLNFFGFYNDIVDEIVSQLIYKENYREIIGKDSSGEYILDRMLKRAKDYLAMLTDGYSIVKGKIADNARENLKLVGLEVKASTIYDYSKSNPSPSQRDIAWLTYMIGAGDKINNDAIKTIFYLINKAENETNKNTYAVISRLEDLLSKAGKYNQRKLFEVDDDGNTTGYIVRARNYGKFEKNYAEAMKKIASELGIDLTDIKAPENRLLRIEYNKRRNEWLSKHTDRRYTKEYYDMFNHLSESTVSAREEIQLKIRQLVDKTRDSVGIAHLDRLSDKEYNTYRAYILEKKQLASIYDTTGIKKQGEKLKIAEELQELNKKLSEGLTMTKNSKAYEEEKARVMADSNLTKEQKLKWLERNSQVRYKDEFYQKLEKLEKKYYGPVYAELQQRRRSILNQHRDDMTGNIDIDHMSANAKAAILCLSRLMSIIRKNKKVEILEGDAKFEDIAETIPTELWYRDLKKYYYNVVLEDPESAEMWLRANAYDIKNPKAWYTKVVPKDKSLIEYAPNSNWLEVSKESKFYNKSYYEAQEKYSDLANEYWIPKSQVVENGKVVESYDNSKNYKEIMDNTALKNLRQALLDIIKESNDKLTNLHKTYPYRIPLKSGGLLKYIHAGWKRNYIAGAFKGFIDYWKDLISCRNDDVGFNRALTKPNGERLNVIPQYYLKRLDNPEYLTADLVGAVILFYKSCESWKNKTQIQPRIEILKRYVQGIKYTKRSGEEKVGDTNVYKFVKHFIDMNLYDIKTQDVSVRYGDNPSGKMFGLIPYKGNVFGLTYDISKPREINISKMLSILKTLGTLRNLGLNLACALTGAYTALHQHIVNALIQRYYNPIDAGHALFDITIDSFFAISNVLGVSRKKTFITRAMELFEVGAELNPNATNRLSLVNTVTKHWAFGPYSLMDHVVKGLILASVMHNFKLVEEDGKKIFMSREEYKRKHKLPTYAPGDYMDWNLGNKTSFYDAVEFVGGRMVAKDKSNQKAVDEAIDKISYIAKTLAQSADGLLTSLQKPVILSNWAGLFVMMHRQYLPVVLQERWLMSRQWDYQAQRYREGVFKTVVRLFDNAIENNENLIKTYKKLNLEDPLVRENLARLVFEGILYGGLNMILRPLLEQLADDDKKNIVKQLLAYVVMRSQFETMAPYNLLDMASIIKSPSAITDYVGNIFELFSNPVSVIYDRILAWAKDEPYYDEVIKRGAYKGWTKWERDLLKLTPFRNIWELKDILSKINYYKKLILRE</sequence>
<organism evidence="1 2">
    <name type="scientific">uncultured phage cr60_1</name>
    <dbReference type="NCBI Taxonomy" id="2772082"/>
    <lineage>
        <taxon>Viruses</taxon>
        <taxon>Duplodnaviria</taxon>
        <taxon>Heunggongvirae</taxon>
        <taxon>Uroviricota</taxon>
        <taxon>Caudoviricetes</taxon>
        <taxon>Crassvirales</taxon>
        <taxon>Suoliviridae</taxon>
        <taxon>Loutivirinae</taxon>
        <taxon>Buchavirus</taxon>
        <taxon>Buchavirus hominis</taxon>
    </lineage>
</organism>
<evidence type="ECO:0000313" key="1">
    <source>
        <dbReference type="EMBL" id="QOR56971.1"/>
    </source>
</evidence>
<accession>A0A7M1RSS2</accession>
<reference evidence="1 2" key="1">
    <citation type="submission" date="2020-07" db="EMBL/GenBank/DDBJ databases">
        <title>Taxonomic proposal: Crassvirales, a new order of highly abundant and diverse bacterial viruses.</title>
        <authorList>
            <person name="Shkoporov A.N."/>
            <person name="Stockdale S.R."/>
            <person name="Guerin E."/>
            <person name="Ross R.P."/>
            <person name="Hill C."/>
        </authorList>
    </citation>
    <scope>NUCLEOTIDE SEQUENCE [LARGE SCALE GENOMIC DNA]</scope>
</reference>
<dbReference type="Proteomes" id="UP000593985">
    <property type="component" value="Segment"/>
</dbReference>